<evidence type="ECO:0000256" key="6">
    <source>
        <dbReference type="ARBA" id="ARBA00037941"/>
    </source>
</evidence>
<dbReference type="Proteomes" id="UP001497600">
    <property type="component" value="Chromosome H"/>
</dbReference>
<dbReference type="Gene3D" id="3.30.9.10">
    <property type="entry name" value="D-Amino Acid Oxidase, subunit A, domain 2"/>
    <property type="match status" value="1"/>
</dbReference>
<dbReference type="Gene3D" id="3.50.50.60">
    <property type="entry name" value="FAD/NAD(P)-binding domain"/>
    <property type="match status" value="1"/>
</dbReference>
<evidence type="ECO:0000256" key="8">
    <source>
        <dbReference type="ARBA" id="ARBA00041137"/>
    </source>
</evidence>
<dbReference type="SUPFAM" id="SSF51905">
    <property type="entry name" value="FAD/NAD(P)-binding domain"/>
    <property type="match status" value="1"/>
</dbReference>
<gene>
    <name evidence="10" type="ORF">CAAN4_H22276</name>
</gene>
<dbReference type="InterPro" id="IPR006076">
    <property type="entry name" value="FAD-dep_OxRdtase"/>
</dbReference>
<evidence type="ECO:0000256" key="1">
    <source>
        <dbReference type="ARBA" id="ARBA00001974"/>
    </source>
</evidence>
<name>A0ABP0ELN0_9ASCO</name>
<keyword evidence="11" id="KW-1185">Reference proteome</keyword>
<sequence length="414" mass="45622">MISFRSIISSGVSKTSIRNLCVSRSLRSDFSHVVIGGGVVGTAIGFELQSQKDSNVLIVEQHEKLGMETTSRNSEVIHAGLYYPKDSLKGQLCIAGKKKIYEAYDSGKFNTVQVPLEKCGKWVVAQNEDEMEYLEKLLQHSQSVGVPVNLVSAEMAKEQIPKIHAGSGALESPTTGIISAHDLSLYYETQFENNGGTIGLNTKLIGLEYNGAIPNYTLFLQEKESGETFEISSDNVINSAGLHAAKVSNMLLPESRHLPSYFAKGSYFSYQPEVSVGRVSDKLIYPCPNPNASSLGVHLTFDLGGQIKFGPDLEWLDIKDADEISYDVSQKNLEPAFEAIKRYFPEVTLESLQPSYSGVRPKIVSAAENKKQFADFIIREEEGFPGFINLIGIESPGLTSSWAIGEYVRDIYYK</sequence>
<comment type="cofactor">
    <cofactor evidence="1">
        <name>FAD</name>
        <dbReference type="ChEBI" id="CHEBI:57692"/>
    </cofactor>
</comment>
<keyword evidence="4" id="KW-0560">Oxidoreductase</keyword>
<evidence type="ECO:0000256" key="4">
    <source>
        <dbReference type="ARBA" id="ARBA00023002"/>
    </source>
</evidence>
<evidence type="ECO:0000313" key="11">
    <source>
        <dbReference type="Proteomes" id="UP001497600"/>
    </source>
</evidence>
<dbReference type="EC" id="1.1.99.2" evidence="7"/>
<accession>A0ABP0ELN0</accession>
<dbReference type="Pfam" id="PF01266">
    <property type="entry name" value="DAO"/>
    <property type="match status" value="1"/>
</dbReference>
<dbReference type="PANTHER" id="PTHR43104">
    <property type="entry name" value="L-2-HYDROXYGLUTARATE DEHYDROGENASE, MITOCHONDRIAL"/>
    <property type="match status" value="1"/>
</dbReference>
<feature type="domain" description="FAD dependent oxidoreductase" evidence="9">
    <location>
        <begin position="33"/>
        <end position="410"/>
    </location>
</feature>
<keyword evidence="3" id="KW-0274">FAD</keyword>
<comment type="catalytic activity">
    <reaction evidence="5">
        <text>(S)-2-hydroxyglutarate + A = 2-oxoglutarate + AH2</text>
        <dbReference type="Rhea" id="RHEA:21252"/>
        <dbReference type="ChEBI" id="CHEBI:13193"/>
        <dbReference type="ChEBI" id="CHEBI:16782"/>
        <dbReference type="ChEBI" id="CHEBI:16810"/>
        <dbReference type="ChEBI" id="CHEBI:17499"/>
        <dbReference type="EC" id="1.1.99.2"/>
    </reaction>
</comment>
<evidence type="ECO:0000256" key="3">
    <source>
        <dbReference type="ARBA" id="ARBA00022827"/>
    </source>
</evidence>
<dbReference type="EMBL" id="OZ004260">
    <property type="protein sequence ID" value="CAK7922067.1"/>
    <property type="molecule type" value="Genomic_DNA"/>
</dbReference>
<dbReference type="InterPro" id="IPR036188">
    <property type="entry name" value="FAD/NAD-bd_sf"/>
</dbReference>
<evidence type="ECO:0000259" key="9">
    <source>
        <dbReference type="Pfam" id="PF01266"/>
    </source>
</evidence>
<evidence type="ECO:0000256" key="7">
    <source>
        <dbReference type="ARBA" id="ARBA00038878"/>
    </source>
</evidence>
<evidence type="ECO:0000256" key="5">
    <source>
        <dbReference type="ARBA" id="ARBA00036066"/>
    </source>
</evidence>
<protein>
    <recommendedName>
        <fullName evidence="8">L-2-hydroxyglutarate dehydrogenase, mitochondrial</fullName>
        <ecNumber evidence="7">1.1.99.2</ecNumber>
    </recommendedName>
</protein>
<comment type="similarity">
    <text evidence="6">Belongs to the L2HGDH family.</text>
</comment>
<reference evidence="10 11" key="1">
    <citation type="submission" date="2024-01" db="EMBL/GenBank/DDBJ databases">
        <authorList>
            <consortium name="Genoscope - CEA"/>
            <person name="William W."/>
        </authorList>
    </citation>
    <scope>NUCLEOTIDE SEQUENCE [LARGE SCALE GENOMIC DNA]</scope>
    <source>
        <strain evidence="10 11">29B2s-10</strain>
    </source>
</reference>
<proteinExistence type="inferred from homology"/>
<evidence type="ECO:0000313" key="10">
    <source>
        <dbReference type="EMBL" id="CAK7922067.1"/>
    </source>
</evidence>
<evidence type="ECO:0000256" key="2">
    <source>
        <dbReference type="ARBA" id="ARBA00022630"/>
    </source>
</evidence>
<organism evidence="10 11">
    <name type="scientific">[Candida] anglica</name>
    <dbReference type="NCBI Taxonomy" id="148631"/>
    <lineage>
        <taxon>Eukaryota</taxon>
        <taxon>Fungi</taxon>
        <taxon>Dikarya</taxon>
        <taxon>Ascomycota</taxon>
        <taxon>Saccharomycotina</taxon>
        <taxon>Pichiomycetes</taxon>
        <taxon>Debaryomycetaceae</taxon>
        <taxon>Kurtzmaniella</taxon>
    </lineage>
</organism>
<dbReference type="PANTHER" id="PTHR43104:SF4">
    <property type="entry name" value="L-2-HYDROXYGLUTARATE DEHYDROGENASE, MITOCHONDRIAL"/>
    <property type="match status" value="1"/>
</dbReference>
<keyword evidence="2" id="KW-0285">Flavoprotein</keyword>